<sequence>MPSRVISILTPSNGGGARRGTPPKAVSARRMILRDLGSITLTAAGFDNTSAR</sequence>
<evidence type="ECO:0000313" key="3">
    <source>
        <dbReference type="Proteomes" id="UP000824540"/>
    </source>
</evidence>
<organism evidence="2 3">
    <name type="scientific">Albula glossodonta</name>
    <name type="common">roundjaw bonefish</name>
    <dbReference type="NCBI Taxonomy" id="121402"/>
    <lineage>
        <taxon>Eukaryota</taxon>
        <taxon>Metazoa</taxon>
        <taxon>Chordata</taxon>
        <taxon>Craniata</taxon>
        <taxon>Vertebrata</taxon>
        <taxon>Euteleostomi</taxon>
        <taxon>Actinopterygii</taxon>
        <taxon>Neopterygii</taxon>
        <taxon>Teleostei</taxon>
        <taxon>Albuliformes</taxon>
        <taxon>Albulidae</taxon>
        <taxon>Albula</taxon>
    </lineage>
</organism>
<comment type="caution">
    <text evidence="2">The sequence shown here is derived from an EMBL/GenBank/DDBJ whole genome shotgun (WGS) entry which is preliminary data.</text>
</comment>
<gene>
    <name evidence="2" type="ORF">JZ751_012590</name>
</gene>
<evidence type="ECO:0000256" key="1">
    <source>
        <dbReference type="SAM" id="MobiDB-lite"/>
    </source>
</evidence>
<reference evidence="2" key="1">
    <citation type="thesis" date="2021" institute="BYU ScholarsArchive" country="Provo, UT, USA">
        <title>Applications of and Algorithms for Genome Assembly and Genomic Analyses with an Emphasis on Marine Teleosts.</title>
        <authorList>
            <person name="Pickett B.D."/>
        </authorList>
    </citation>
    <scope>NUCLEOTIDE SEQUENCE</scope>
    <source>
        <strain evidence="2">HI-2016</strain>
    </source>
</reference>
<protein>
    <submittedName>
        <fullName evidence="2">Uncharacterized protein</fullName>
    </submittedName>
</protein>
<keyword evidence="3" id="KW-1185">Reference proteome</keyword>
<dbReference type="Proteomes" id="UP000824540">
    <property type="component" value="Unassembled WGS sequence"/>
</dbReference>
<proteinExistence type="predicted"/>
<accession>A0A8T2P3D7</accession>
<name>A0A8T2P3D7_9TELE</name>
<dbReference type="AlphaFoldDB" id="A0A8T2P3D7"/>
<feature type="region of interest" description="Disordered" evidence="1">
    <location>
        <begin position="1"/>
        <end position="23"/>
    </location>
</feature>
<evidence type="ECO:0000313" key="2">
    <source>
        <dbReference type="EMBL" id="KAG9344108.1"/>
    </source>
</evidence>
<dbReference type="EMBL" id="JAFBMS010000021">
    <property type="protein sequence ID" value="KAG9344108.1"/>
    <property type="molecule type" value="Genomic_DNA"/>
</dbReference>